<feature type="transmembrane region" description="Helical" evidence="2">
    <location>
        <begin position="74"/>
        <end position="95"/>
    </location>
</feature>
<dbReference type="Proteomes" id="UP001190700">
    <property type="component" value="Unassembled WGS sequence"/>
</dbReference>
<dbReference type="EMBL" id="LGRX02024671">
    <property type="protein sequence ID" value="KAK3253724.1"/>
    <property type="molecule type" value="Genomic_DNA"/>
</dbReference>
<evidence type="ECO:0000256" key="2">
    <source>
        <dbReference type="SAM" id="Phobius"/>
    </source>
</evidence>
<keyword evidence="2" id="KW-1133">Transmembrane helix</keyword>
<feature type="transmembrane region" description="Helical" evidence="2">
    <location>
        <begin position="198"/>
        <end position="217"/>
    </location>
</feature>
<evidence type="ECO:0000313" key="3">
    <source>
        <dbReference type="EMBL" id="KAK3253724.1"/>
    </source>
</evidence>
<keyword evidence="2" id="KW-0472">Membrane</keyword>
<comment type="caution">
    <text evidence="3">The sequence shown here is derived from an EMBL/GenBank/DDBJ whole genome shotgun (WGS) entry which is preliminary data.</text>
</comment>
<evidence type="ECO:0000256" key="1">
    <source>
        <dbReference type="SAM" id="MobiDB-lite"/>
    </source>
</evidence>
<dbReference type="AlphaFoldDB" id="A0AAE0CGC1"/>
<feature type="transmembrane region" description="Helical" evidence="2">
    <location>
        <begin position="143"/>
        <end position="161"/>
    </location>
</feature>
<feature type="region of interest" description="Disordered" evidence="1">
    <location>
        <begin position="239"/>
        <end position="272"/>
    </location>
</feature>
<feature type="transmembrane region" description="Helical" evidence="2">
    <location>
        <begin position="29"/>
        <end position="50"/>
    </location>
</feature>
<evidence type="ECO:0000313" key="4">
    <source>
        <dbReference type="Proteomes" id="UP001190700"/>
    </source>
</evidence>
<sequence>MENSYDPKGVRLFLDQLGTAVVRERDAKVTFIGIAVLLNVASIIISASLISRFDEIKSDFESCPEAWLRKQGRIIYDWNVCTIVILTICSVHTLLKYSAFYAKLFDPMDAIYECDVSNGSTWEYWKCVFKRIGGTFMKCVESFLYVSSPLLPTITWAYFYIFPFDTLNSLLHGKIEGTDEYNYNETWRGCVPKHTDDVYNFTIALVSMTALSTWLMTMADFGKNSANVCTKLWNRSLKSEKNNEGNRGSFDASKEFKHSDDEAEQPLLSSPY</sequence>
<protein>
    <submittedName>
        <fullName evidence="3">Uncharacterized protein</fullName>
    </submittedName>
</protein>
<name>A0AAE0CGC1_9CHLO</name>
<gene>
    <name evidence="3" type="ORF">CYMTET_37059</name>
</gene>
<proteinExistence type="predicted"/>
<organism evidence="3 4">
    <name type="scientific">Cymbomonas tetramitiformis</name>
    <dbReference type="NCBI Taxonomy" id="36881"/>
    <lineage>
        <taxon>Eukaryota</taxon>
        <taxon>Viridiplantae</taxon>
        <taxon>Chlorophyta</taxon>
        <taxon>Pyramimonadophyceae</taxon>
        <taxon>Pyramimonadales</taxon>
        <taxon>Pyramimonadaceae</taxon>
        <taxon>Cymbomonas</taxon>
    </lineage>
</organism>
<accession>A0AAE0CGC1</accession>
<keyword evidence="2" id="KW-0812">Transmembrane</keyword>
<reference evidence="3 4" key="1">
    <citation type="journal article" date="2015" name="Genome Biol. Evol.">
        <title>Comparative Genomics of a Bacterivorous Green Alga Reveals Evolutionary Causalities and Consequences of Phago-Mixotrophic Mode of Nutrition.</title>
        <authorList>
            <person name="Burns J.A."/>
            <person name="Paasch A."/>
            <person name="Narechania A."/>
            <person name="Kim E."/>
        </authorList>
    </citation>
    <scope>NUCLEOTIDE SEQUENCE [LARGE SCALE GENOMIC DNA]</scope>
    <source>
        <strain evidence="3 4">PLY_AMNH</strain>
    </source>
</reference>
<keyword evidence="4" id="KW-1185">Reference proteome</keyword>